<dbReference type="InterPro" id="IPR029063">
    <property type="entry name" value="SAM-dependent_MTases_sf"/>
</dbReference>
<gene>
    <name evidence="2" type="ORF">BG04_4393</name>
</gene>
<evidence type="ECO:0000313" key="2">
    <source>
        <dbReference type="EMBL" id="AJI21896.1"/>
    </source>
</evidence>
<accession>A0A0B6AEH6</accession>
<name>A0A0B6AEH6_PRIM2</name>
<keyword evidence="2" id="KW-0489">Methyltransferase</keyword>
<dbReference type="RefSeq" id="WP_034652615.1">
    <property type="nucleotide sequence ID" value="NZ_BCVB01000005.1"/>
</dbReference>
<evidence type="ECO:0000313" key="3">
    <source>
        <dbReference type="Proteomes" id="UP000031829"/>
    </source>
</evidence>
<sequence length="202" mass="24278">MNEQYYDALLNIKTTGEQKGFNDSFHYHRYEPTPYSALETLFTQYELTSSDRIVDFGCGKGRLNFYVNYLCNATAVGIEMNEHFYEQAIDNQRRYLKKAKGRKHPIHFQCCLAQEYKIHPLDNCFYFFNPFSVQIFIQVVNNILLSWEENKREIDLILYYSSEDYLHHLEKHPSFILKEDVMLPELDRKNPYERFLIYKVAY</sequence>
<keyword evidence="2" id="KW-0808">Transferase</keyword>
<dbReference type="GO" id="GO:0032259">
    <property type="term" value="P:methylation"/>
    <property type="evidence" value="ECO:0007669"/>
    <property type="project" value="UniProtKB-KW"/>
</dbReference>
<dbReference type="SUPFAM" id="SSF53335">
    <property type="entry name" value="S-adenosyl-L-methionine-dependent methyltransferases"/>
    <property type="match status" value="1"/>
</dbReference>
<dbReference type="Proteomes" id="UP000031829">
    <property type="component" value="Chromosome"/>
</dbReference>
<feature type="domain" description="Methyltransferase" evidence="1">
    <location>
        <begin position="43"/>
        <end position="96"/>
    </location>
</feature>
<dbReference type="HOGENOM" id="CLU_1364841_0_0_9"/>
<protein>
    <submittedName>
        <fullName evidence="2">Methyltransferase domain protein</fullName>
    </submittedName>
</protein>
<dbReference type="GeneID" id="93642400"/>
<evidence type="ECO:0000259" key="1">
    <source>
        <dbReference type="Pfam" id="PF13679"/>
    </source>
</evidence>
<dbReference type="Pfam" id="PF13679">
    <property type="entry name" value="Methyltransf_32"/>
    <property type="match status" value="1"/>
</dbReference>
<proteinExistence type="predicted"/>
<reference evidence="2 3" key="1">
    <citation type="journal article" date="2015" name="Genome Announc.">
        <title>Complete genome sequences for 35 biothreat assay-relevant bacillus species.</title>
        <authorList>
            <person name="Johnson S.L."/>
            <person name="Daligault H.E."/>
            <person name="Davenport K.W."/>
            <person name="Jaissle J."/>
            <person name="Frey K.G."/>
            <person name="Ladner J.T."/>
            <person name="Broomall S.M."/>
            <person name="Bishop-Lilly K.A."/>
            <person name="Bruce D.C."/>
            <person name="Gibbons H.S."/>
            <person name="Coyne S.R."/>
            <person name="Lo C.C."/>
            <person name="Meincke L."/>
            <person name="Munk A.C."/>
            <person name="Koroleva G.I."/>
            <person name="Rosenzweig C.N."/>
            <person name="Palacios G.F."/>
            <person name="Redden C.L."/>
            <person name="Minogue T.D."/>
            <person name="Chain P.S."/>
        </authorList>
    </citation>
    <scope>NUCLEOTIDE SEQUENCE [LARGE SCALE GENOMIC DNA]</scope>
    <source>
        <strain evidence="3">ATCC 14581 / DSM 32 / JCM 2506 / NBRC 15308 / NCIMB 9376 / NCTC 10342 / NRRL B-14308 / VKM B-512</strain>
    </source>
</reference>
<dbReference type="Gene3D" id="3.40.50.150">
    <property type="entry name" value="Vaccinia Virus protein VP39"/>
    <property type="match status" value="1"/>
</dbReference>
<dbReference type="InterPro" id="IPR025714">
    <property type="entry name" value="Methyltranfer_dom"/>
</dbReference>
<organism evidence="2 3">
    <name type="scientific">Priestia megaterium (strain ATCC 14581 / DSM 32 / CCUG 1817 / JCM 2506 / NBRC 15308 / NCIMB 9376 / NCTC 10342 / NRRL B-14308 / VKM B-512 / Ford 19)</name>
    <name type="common">Bacillus megaterium</name>
    <dbReference type="NCBI Taxonomy" id="1348623"/>
    <lineage>
        <taxon>Bacteria</taxon>
        <taxon>Bacillati</taxon>
        <taxon>Bacillota</taxon>
        <taxon>Bacilli</taxon>
        <taxon>Bacillales</taxon>
        <taxon>Bacillaceae</taxon>
        <taxon>Priestia</taxon>
    </lineage>
</organism>
<dbReference type="AlphaFoldDB" id="A0A0B6AEH6"/>
<dbReference type="EMBL" id="CP009920">
    <property type="protein sequence ID" value="AJI21896.1"/>
    <property type="molecule type" value="Genomic_DNA"/>
</dbReference>
<dbReference type="KEGG" id="bmeg:BG04_4393"/>
<dbReference type="GO" id="GO:0008168">
    <property type="term" value="F:methyltransferase activity"/>
    <property type="evidence" value="ECO:0007669"/>
    <property type="project" value="UniProtKB-KW"/>
</dbReference>